<organism evidence="2 3">
    <name type="scientific">Paenibacillus chitinolyticus</name>
    <dbReference type="NCBI Taxonomy" id="79263"/>
    <lineage>
        <taxon>Bacteria</taxon>
        <taxon>Bacillati</taxon>
        <taxon>Bacillota</taxon>
        <taxon>Bacilli</taxon>
        <taxon>Bacillales</taxon>
        <taxon>Paenibacillaceae</taxon>
        <taxon>Paenibacillus</taxon>
    </lineage>
</organism>
<dbReference type="RefSeq" id="WP_042228234.1">
    <property type="nucleotide sequence ID" value="NZ_CP026520.1"/>
</dbReference>
<dbReference type="AlphaFoldDB" id="A0A410WVQ0"/>
<accession>A0A410WVQ0</accession>
<dbReference type="Proteomes" id="UP000288943">
    <property type="component" value="Chromosome"/>
</dbReference>
<dbReference type="Pfam" id="PF09684">
    <property type="entry name" value="Tail_P2_I"/>
    <property type="match status" value="1"/>
</dbReference>
<dbReference type="Proteomes" id="UP001527202">
    <property type="component" value="Unassembled WGS sequence"/>
</dbReference>
<evidence type="ECO:0000313" key="2">
    <source>
        <dbReference type="EMBL" id="QAV18465.1"/>
    </source>
</evidence>
<dbReference type="EMBL" id="CP026520">
    <property type="protein sequence ID" value="QAV18465.1"/>
    <property type="molecule type" value="Genomic_DNA"/>
</dbReference>
<dbReference type="NCBIfam" id="TIGR01634">
    <property type="entry name" value="tail_P2_I"/>
    <property type="match status" value="1"/>
</dbReference>
<gene>
    <name evidence="1" type="ORF">M5X16_00595</name>
    <name evidence="2" type="ORF">PC41400_12590</name>
</gene>
<reference evidence="1 4" key="2">
    <citation type="submission" date="2022-05" db="EMBL/GenBank/DDBJ databases">
        <title>Genome Sequencing of Bee-Associated Microbes.</title>
        <authorList>
            <person name="Dunlap C."/>
        </authorList>
    </citation>
    <scope>NUCLEOTIDE SEQUENCE [LARGE SCALE GENOMIC DNA]</scope>
    <source>
        <strain evidence="1 4">NRRL B-23120</strain>
    </source>
</reference>
<name>A0A410WVQ0_9BACL</name>
<dbReference type="EMBL" id="JAMDMJ010000001">
    <property type="protein sequence ID" value="MCY9594278.1"/>
    <property type="molecule type" value="Genomic_DNA"/>
</dbReference>
<protein>
    <submittedName>
        <fullName evidence="2">Phage tail protein I</fullName>
    </submittedName>
</protein>
<proteinExistence type="predicted"/>
<evidence type="ECO:0000313" key="3">
    <source>
        <dbReference type="Proteomes" id="UP000288943"/>
    </source>
</evidence>
<dbReference type="KEGG" id="pchi:PC41400_12590"/>
<reference evidence="2 3" key="1">
    <citation type="submission" date="2018-01" db="EMBL/GenBank/DDBJ databases">
        <title>The whole genome sequencing and assembly of Paenibacillus chitinolyticus KCCM 41400 strain.</title>
        <authorList>
            <person name="Kim J.-Y."/>
            <person name="Park M.-K."/>
            <person name="Lee Y.-J."/>
            <person name="Yi H."/>
            <person name="Bahn Y.-S."/>
            <person name="Kim J.F."/>
            <person name="Lee D.-W."/>
        </authorList>
    </citation>
    <scope>NUCLEOTIDE SEQUENCE [LARGE SCALE GENOMIC DNA]</scope>
    <source>
        <strain evidence="2 3">KCCM 41400</strain>
    </source>
</reference>
<dbReference type="GeneID" id="95375649"/>
<evidence type="ECO:0000313" key="1">
    <source>
        <dbReference type="EMBL" id="MCY9594278.1"/>
    </source>
</evidence>
<dbReference type="OrthoDB" id="90759at2"/>
<keyword evidence="4" id="KW-1185">Reference proteome</keyword>
<sequence>MIELKHASLLDILPPNLKRDETVRAAALSLDGQLRQLSEEIGRLTYYDRLDKLTEEEADELAWQFHVDFYEPGLPLEQKRELVRNAFRWHKRKGTPSAVEELVAALFGEGKVEEWFEYGGQPFRFRVITNNPEVTQERAREFYRAVESVKRLSARLERVILSQTEELPLYIGGVFHMGEKMTIRQVG</sequence>
<dbReference type="InterPro" id="IPR006521">
    <property type="entry name" value="Tail_protein_I"/>
</dbReference>
<evidence type="ECO:0000313" key="4">
    <source>
        <dbReference type="Proteomes" id="UP001527202"/>
    </source>
</evidence>